<comment type="caution">
    <text evidence="2">The sequence shown here is derived from an EMBL/GenBank/DDBJ whole genome shotgun (WGS) entry which is preliminary data.</text>
</comment>
<dbReference type="Pfam" id="PF00041">
    <property type="entry name" value="fn3"/>
    <property type="match status" value="2"/>
</dbReference>
<dbReference type="Gene3D" id="2.60.40.10">
    <property type="entry name" value="Immunoglobulins"/>
    <property type="match status" value="2"/>
</dbReference>
<organism evidence="2 3">
    <name type="scientific">Protopolystoma xenopodis</name>
    <dbReference type="NCBI Taxonomy" id="117903"/>
    <lineage>
        <taxon>Eukaryota</taxon>
        <taxon>Metazoa</taxon>
        <taxon>Spiralia</taxon>
        <taxon>Lophotrochozoa</taxon>
        <taxon>Platyhelminthes</taxon>
        <taxon>Monogenea</taxon>
        <taxon>Polyopisthocotylea</taxon>
        <taxon>Polystomatidea</taxon>
        <taxon>Polystomatidae</taxon>
        <taxon>Protopolystoma</taxon>
    </lineage>
</organism>
<dbReference type="OrthoDB" id="8923679at2759"/>
<feature type="domain" description="Fibronectin type-III" evidence="1">
    <location>
        <begin position="97"/>
        <end position="193"/>
    </location>
</feature>
<keyword evidence="3" id="KW-1185">Reference proteome</keyword>
<evidence type="ECO:0000259" key="1">
    <source>
        <dbReference type="PROSITE" id="PS50853"/>
    </source>
</evidence>
<dbReference type="InterPro" id="IPR013783">
    <property type="entry name" value="Ig-like_fold"/>
</dbReference>
<feature type="domain" description="Fibronectin type-III" evidence="1">
    <location>
        <begin position="3"/>
        <end position="95"/>
    </location>
</feature>
<dbReference type="SUPFAM" id="SSF49265">
    <property type="entry name" value="Fibronectin type III"/>
    <property type="match status" value="1"/>
</dbReference>
<dbReference type="Proteomes" id="UP000784294">
    <property type="component" value="Unassembled WGS sequence"/>
</dbReference>
<name>A0A448WEX2_9PLAT</name>
<dbReference type="CDD" id="cd00063">
    <property type="entry name" value="FN3"/>
    <property type="match status" value="1"/>
</dbReference>
<dbReference type="PROSITE" id="PS50853">
    <property type="entry name" value="FN3"/>
    <property type="match status" value="2"/>
</dbReference>
<protein>
    <recommendedName>
        <fullName evidence="1">Fibronectin type-III domain-containing protein</fullName>
    </recommendedName>
</protein>
<reference evidence="2" key="1">
    <citation type="submission" date="2018-11" db="EMBL/GenBank/DDBJ databases">
        <authorList>
            <consortium name="Pathogen Informatics"/>
        </authorList>
    </citation>
    <scope>NUCLEOTIDE SEQUENCE</scope>
</reference>
<evidence type="ECO:0000313" key="3">
    <source>
        <dbReference type="Proteomes" id="UP000784294"/>
    </source>
</evidence>
<dbReference type="EMBL" id="CAAALY010008044">
    <property type="protein sequence ID" value="VEL10106.1"/>
    <property type="molecule type" value="Genomic_DNA"/>
</dbReference>
<dbReference type="InterPro" id="IPR003961">
    <property type="entry name" value="FN3_dom"/>
</dbReference>
<accession>A0A448WEX2</accession>
<sequence>MIFPGPPENVNLDANFDPPLLNWASPLVQGSGPITFYQANASSRNHTIFYNSIAPPLSMVGLRPCNSYEISLQAINNEGGGLPFTMQLNTSVKAASQPRYFLISNVAGTSSQEIRWRYPNFTAIPCSSEYEVQYREVSASVATTVVYNASMIAYKIENLRPQTVYVYRIRSVTNPGGLSSGFTPWRKRRTGPGGETNIVFTKP</sequence>
<proteinExistence type="predicted"/>
<evidence type="ECO:0000313" key="2">
    <source>
        <dbReference type="EMBL" id="VEL10106.1"/>
    </source>
</evidence>
<dbReference type="InterPro" id="IPR036116">
    <property type="entry name" value="FN3_sf"/>
</dbReference>
<gene>
    <name evidence="2" type="ORF">PXEA_LOCUS3546</name>
</gene>
<dbReference type="AlphaFoldDB" id="A0A448WEX2"/>
<dbReference type="SMART" id="SM00060">
    <property type="entry name" value="FN3"/>
    <property type="match status" value="2"/>
</dbReference>